<dbReference type="Gene3D" id="3.40.50.300">
    <property type="entry name" value="P-loop containing nucleotide triphosphate hydrolases"/>
    <property type="match status" value="2"/>
</dbReference>
<sequence length="763" mass="84149">MNVERLIRVLSIRSDNPLGKGGCIFYGIAIDQHGVAQADQRFVVVAPFNLLAAVEVEVGQWWHVSGISSTYSSLRNGYQIREQQIAPMQMKMLLPNGQHIVTLLASGKHFAGVGISKANRLWQRFGESLQSVFENGQIDLLSSVQGISEETANQLVEGWKLYGQSSLLHLLRTFGIDHSTVQTVLEHFGDRATDALCEDPYRLLSFSASWKCVDAIALRHFKLQLDDPRRTNGAVEEALYRLFAEGHSAPSKPTVLRRLNLILSSSQATPNLLSSAVLSRVLERAMEHGTCLPIAGCDRLQQVGAWAMEKKVADFFADRLPSISGGDQKQIALSRTEQDCSHQAQERPHPFVQLTDEQRSAICTVAYERVGLISGGAGVGKTTVLKALYEHFDSVGVAVIQVAIAGRAAQRMKEATGRPARTIASFLHSRNQGELDEPFVLVIDEASMVDILTMYRLCHALPDHAKLLMVGDTGQLMPVGPGLVFHDLAQHAPIPHARLTKVLRHGSDIAAASAAIRVGKWPEIGTKEDDSIAFLNHSEIETQSDHQLKIANRILRLYLKYPESTQILCAHKQGQLGVRALNKLCQDAMGIVQPHLLIWNEEFQMMADTGLRLGDPIVCTKNLRDLGLQNGSLGRIKDLEPPQSAPRNNEQFSDDAVLAWAEWDDGERRPITLALLPHLELAYALTIHKAQGSEWPIVIVPIVRSRLLDRSLIYTAITRAQQQVLLLGDEAAARAAVANDTRASQRSTGLLHHLSEQPNQSLM</sequence>
<dbReference type="PANTHER" id="PTHR43788">
    <property type="entry name" value="DNA2/NAM7 HELICASE FAMILY MEMBER"/>
    <property type="match status" value="1"/>
</dbReference>
<dbReference type="SUPFAM" id="SSF52540">
    <property type="entry name" value="P-loop containing nucleoside triphosphate hydrolases"/>
    <property type="match status" value="2"/>
</dbReference>
<accession>A0A854X9J7</accession>
<evidence type="ECO:0000259" key="3">
    <source>
        <dbReference type="Pfam" id="PF13538"/>
    </source>
</evidence>
<gene>
    <name evidence="5" type="ORF">CP335_08525</name>
</gene>
<feature type="domain" description="UvrD-like helicase C-terminal" evidence="3">
    <location>
        <begin position="681"/>
        <end position="726"/>
    </location>
</feature>
<proteinExistence type="predicted"/>
<dbReference type="RefSeq" id="WP_096795580.1">
    <property type="nucleotide sequence ID" value="NZ_NXHE01000007.1"/>
</dbReference>
<evidence type="ECO:0000259" key="4">
    <source>
        <dbReference type="Pfam" id="PF14490"/>
    </source>
</evidence>
<dbReference type="Proteomes" id="UP000218643">
    <property type="component" value="Unassembled WGS sequence"/>
</dbReference>
<dbReference type="PANTHER" id="PTHR43788:SF6">
    <property type="entry name" value="DNA HELICASE B"/>
    <property type="match status" value="1"/>
</dbReference>
<reference evidence="5 6" key="1">
    <citation type="submission" date="2017-09" db="EMBL/GenBank/DDBJ databases">
        <authorList>
            <person name="Haney C."/>
            <person name="Melnyk R."/>
        </authorList>
    </citation>
    <scope>NUCLEOTIDE SEQUENCE [LARGE SCALE GENOMIC DNA]</scope>
    <source>
        <strain evidence="5 6">CH229</strain>
    </source>
</reference>
<keyword evidence="1" id="KW-0547">Nucleotide-binding</keyword>
<dbReference type="InterPro" id="IPR027417">
    <property type="entry name" value="P-loop_NTPase"/>
</dbReference>
<organism evidence="5 6">
    <name type="scientific">Pseudomonas fluorescens</name>
    <dbReference type="NCBI Taxonomy" id="294"/>
    <lineage>
        <taxon>Bacteria</taxon>
        <taxon>Pseudomonadati</taxon>
        <taxon>Pseudomonadota</taxon>
        <taxon>Gammaproteobacteria</taxon>
        <taxon>Pseudomonadales</taxon>
        <taxon>Pseudomonadaceae</taxon>
        <taxon>Pseudomonas</taxon>
    </lineage>
</organism>
<dbReference type="Pfam" id="PF14490">
    <property type="entry name" value="HHH_RecD2"/>
    <property type="match status" value="1"/>
</dbReference>
<dbReference type="EMBL" id="NXHE01000007">
    <property type="protein sequence ID" value="PCM50233.1"/>
    <property type="molecule type" value="Genomic_DNA"/>
</dbReference>
<feature type="domain" description="ATP-dependent RecD2 DNA helicase-like helix-hairpin-helix" evidence="4">
    <location>
        <begin position="165"/>
        <end position="248"/>
    </location>
</feature>
<dbReference type="GO" id="GO:0003678">
    <property type="term" value="F:DNA helicase activity"/>
    <property type="evidence" value="ECO:0007669"/>
    <property type="project" value="UniProtKB-ARBA"/>
</dbReference>
<keyword evidence="5" id="KW-0378">Hydrolase</keyword>
<dbReference type="AlphaFoldDB" id="A0A854X9J7"/>
<keyword evidence="5" id="KW-0540">Nuclease</keyword>
<protein>
    <submittedName>
        <fullName evidence="5">Exonuclease V subunit alpha</fullName>
    </submittedName>
</protein>
<comment type="caution">
    <text evidence="5">The sequence shown here is derived from an EMBL/GenBank/DDBJ whole genome shotgun (WGS) entry which is preliminary data.</text>
</comment>
<reference evidence="5 6" key="2">
    <citation type="submission" date="2017-10" db="EMBL/GenBank/DDBJ databases">
        <title>Rhizosphere-associated Pseudomonas modulate jasmonic acid/salicylic acid antagonism to induce systemic resistance to herbivores at the cost of susceptibility to pathogens.</title>
        <authorList>
            <person name="Haney C.H."/>
            <person name="Wiesmann C.L."/>
            <person name="Shapiro L.R."/>
            <person name="O'Sullivan L.R."/>
            <person name="Khorasani S."/>
            <person name="Melnyk R.A."/>
            <person name="Xiao L."/>
            <person name="Bush J."/>
            <person name="Carrillo J."/>
            <person name="Pierce N.E."/>
            <person name="Ausubel F.M."/>
        </authorList>
    </citation>
    <scope>NUCLEOTIDE SEQUENCE [LARGE SCALE GENOMIC DNA]</scope>
    <source>
        <strain evidence="5 6">CH229</strain>
    </source>
</reference>
<keyword evidence="5" id="KW-0269">Exonuclease</keyword>
<dbReference type="GO" id="GO:0004527">
    <property type="term" value="F:exonuclease activity"/>
    <property type="evidence" value="ECO:0007669"/>
    <property type="project" value="UniProtKB-KW"/>
</dbReference>
<keyword evidence="2" id="KW-0067">ATP-binding</keyword>
<dbReference type="Pfam" id="PF13604">
    <property type="entry name" value="AAA_30"/>
    <property type="match status" value="1"/>
</dbReference>
<evidence type="ECO:0000313" key="6">
    <source>
        <dbReference type="Proteomes" id="UP000218643"/>
    </source>
</evidence>
<dbReference type="Gene3D" id="2.30.30.940">
    <property type="match status" value="1"/>
</dbReference>
<evidence type="ECO:0000256" key="1">
    <source>
        <dbReference type="ARBA" id="ARBA00022741"/>
    </source>
</evidence>
<evidence type="ECO:0000313" key="5">
    <source>
        <dbReference type="EMBL" id="PCM50233.1"/>
    </source>
</evidence>
<dbReference type="Pfam" id="PF13538">
    <property type="entry name" value="UvrD_C_2"/>
    <property type="match status" value="1"/>
</dbReference>
<dbReference type="GO" id="GO:0005524">
    <property type="term" value="F:ATP binding"/>
    <property type="evidence" value="ECO:0007669"/>
    <property type="project" value="UniProtKB-KW"/>
</dbReference>
<dbReference type="CDD" id="cd17933">
    <property type="entry name" value="DEXSc_RecD-like"/>
    <property type="match status" value="1"/>
</dbReference>
<dbReference type="InterPro" id="IPR029493">
    <property type="entry name" value="RecD2-like_HHH"/>
</dbReference>
<dbReference type="CDD" id="cd18809">
    <property type="entry name" value="SF1_C_RecD"/>
    <property type="match status" value="1"/>
</dbReference>
<evidence type="ECO:0000256" key="2">
    <source>
        <dbReference type="ARBA" id="ARBA00022840"/>
    </source>
</evidence>
<dbReference type="InterPro" id="IPR050534">
    <property type="entry name" value="Coronavir_polyprotein_1ab"/>
</dbReference>
<name>A0A854X9J7_PSEFL</name>
<dbReference type="InterPro" id="IPR027785">
    <property type="entry name" value="UvrD-like_helicase_C"/>
</dbReference>